<dbReference type="Pfam" id="PF14060">
    <property type="entry name" value="DUF4252"/>
    <property type="match status" value="1"/>
</dbReference>
<gene>
    <name evidence="2" type="ORF">ESY86_03130</name>
</gene>
<evidence type="ECO:0000313" key="3">
    <source>
        <dbReference type="Proteomes" id="UP000321578"/>
    </source>
</evidence>
<accession>A0A5C6ZJI4</accession>
<reference evidence="2 3" key="1">
    <citation type="submission" date="2019-08" db="EMBL/GenBank/DDBJ databases">
        <title>Genomes of Subsaximicrobium wynnwilliamsii strains.</title>
        <authorList>
            <person name="Bowman J.P."/>
        </authorList>
    </citation>
    <scope>NUCLEOTIDE SEQUENCE [LARGE SCALE GENOMIC DNA]</scope>
    <source>
        <strain evidence="2 3">2-80-2</strain>
    </source>
</reference>
<dbReference type="PROSITE" id="PS51257">
    <property type="entry name" value="PROKAR_LIPOPROTEIN"/>
    <property type="match status" value="1"/>
</dbReference>
<comment type="caution">
    <text evidence="2">The sequence shown here is derived from an EMBL/GenBank/DDBJ whole genome shotgun (WGS) entry which is preliminary data.</text>
</comment>
<feature type="signal peptide" evidence="1">
    <location>
        <begin position="1"/>
        <end position="22"/>
    </location>
</feature>
<name>A0A5C6ZJI4_9FLAO</name>
<proteinExistence type="predicted"/>
<dbReference type="EMBL" id="VORO01000003">
    <property type="protein sequence ID" value="TXD90374.1"/>
    <property type="molecule type" value="Genomic_DNA"/>
</dbReference>
<keyword evidence="1" id="KW-0732">Signal</keyword>
<dbReference type="Proteomes" id="UP000321578">
    <property type="component" value="Unassembled WGS sequence"/>
</dbReference>
<evidence type="ECO:0000313" key="2">
    <source>
        <dbReference type="EMBL" id="TXD90374.1"/>
    </source>
</evidence>
<protein>
    <submittedName>
        <fullName evidence="2">DUF4252 domain-containing protein</fullName>
    </submittedName>
</protein>
<organism evidence="2 3">
    <name type="scientific">Subsaximicrobium wynnwilliamsii</name>
    <dbReference type="NCBI Taxonomy" id="291179"/>
    <lineage>
        <taxon>Bacteria</taxon>
        <taxon>Pseudomonadati</taxon>
        <taxon>Bacteroidota</taxon>
        <taxon>Flavobacteriia</taxon>
        <taxon>Flavobacteriales</taxon>
        <taxon>Flavobacteriaceae</taxon>
        <taxon>Subsaximicrobium</taxon>
    </lineage>
</organism>
<dbReference type="AlphaFoldDB" id="A0A5C6ZJI4"/>
<feature type="chain" id="PRO_5022700760" evidence="1">
    <location>
        <begin position="23"/>
        <end position="181"/>
    </location>
</feature>
<dbReference type="OrthoDB" id="1143555at2"/>
<dbReference type="RefSeq" id="WP_147085086.1">
    <property type="nucleotide sequence ID" value="NZ_VORM01000002.1"/>
</dbReference>
<sequence>MALSTSKILVLLILVVTLQSCDQEPTLQSFYVDNELSQGFTSLDVPVSMLKIDEDALTETQKEAYESVEKLSMIAFVLDETNKAEYEIEFAKVQTILKNPKYEELMRGGNTTDGKFQVSFVGKEDSVEEFVLLGNSNEKGFALVRVLGDDMNLDKIMKLSTVLSSADMDSSQLEEFMGFFK</sequence>
<evidence type="ECO:0000256" key="1">
    <source>
        <dbReference type="SAM" id="SignalP"/>
    </source>
</evidence>
<keyword evidence="3" id="KW-1185">Reference proteome</keyword>
<dbReference type="InterPro" id="IPR025348">
    <property type="entry name" value="DUF4252"/>
</dbReference>